<dbReference type="Gene3D" id="1.20.5.170">
    <property type="match status" value="1"/>
</dbReference>
<protein>
    <submittedName>
        <fullName evidence="4">Basic leucine zipper transcriptional factor ATF-like 3 isoform X1</fullName>
    </submittedName>
</protein>
<dbReference type="RefSeq" id="XP_055362473.1">
    <property type="nucleotide sequence ID" value="XM_055506498.1"/>
</dbReference>
<feature type="domain" description="BZIP" evidence="2">
    <location>
        <begin position="30"/>
        <end position="76"/>
    </location>
</feature>
<dbReference type="Pfam" id="PF00170">
    <property type="entry name" value="bZIP_1"/>
    <property type="match status" value="1"/>
</dbReference>
<dbReference type="GO" id="GO:0000978">
    <property type="term" value="F:RNA polymerase II cis-regulatory region sequence-specific DNA binding"/>
    <property type="evidence" value="ECO:0007669"/>
    <property type="project" value="TreeGrafter"/>
</dbReference>
<dbReference type="GO" id="GO:0000981">
    <property type="term" value="F:DNA-binding transcription factor activity, RNA polymerase II-specific"/>
    <property type="evidence" value="ECO:0007669"/>
    <property type="project" value="TreeGrafter"/>
</dbReference>
<dbReference type="InterPro" id="IPR000837">
    <property type="entry name" value="AP-1"/>
</dbReference>
<evidence type="ECO:0000313" key="3">
    <source>
        <dbReference type="Proteomes" id="UP000515150"/>
    </source>
</evidence>
<dbReference type="SMART" id="SM00338">
    <property type="entry name" value="BRLZ"/>
    <property type="match status" value="1"/>
</dbReference>
<reference evidence="4" key="1">
    <citation type="submission" date="2025-08" db="UniProtKB">
        <authorList>
            <consortium name="RefSeq"/>
        </authorList>
    </citation>
    <scope>IDENTIFICATION</scope>
</reference>
<dbReference type="PROSITE" id="PS50217">
    <property type="entry name" value="BZIP"/>
    <property type="match status" value="1"/>
</dbReference>
<dbReference type="InterPro" id="IPR046347">
    <property type="entry name" value="bZIP_sf"/>
</dbReference>
<dbReference type="PANTHER" id="PTHR23351:SF13">
    <property type="entry name" value="BASIC LEUCINE ZIPPER TRANSCRIPTIONAL FACTOR ATF-LIKE 3"/>
    <property type="match status" value="1"/>
</dbReference>
<dbReference type="PROSITE" id="PS00036">
    <property type="entry name" value="BZIP_BASIC"/>
    <property type="match status" value="1"/>
</dbReference>
<dbReference type="GeneID" id="114849796"/>
<evidence type="ECO:0000313" key="4">
    <source>
        <dbReference type="RefSeq" id="XP_055362473.1"/>
    </source>
</evidence>
<dbReference type="OrthoDB" id="295274at2759"/>
<evidence type="ECO:0000256" key="1">
    <source>
        <dbReference type="SAM" id="MobiDB-lite"/>
    </source>
</evidence>
<gene>
    <name evidence="4" type="primary">LOC114849796</name>
</gene>
<dbReference type="SUPFAM" id="SSF57959">
    <property type="entry name" value="Leucine zipper domain"/>
    <property type="match status" value="1"/>
</dbReference>
<accession>A0A9W2XLD0</accession>
<feature type="region of interest" description="Disordered" evidence="1">
    <location>
        <begin position="126"/>
        <end position="164"/>
    </location>
</feature>
<feature type="region of interest" description="Disordered" evidence="1">
    <location>
        <begin position="28"/>
        <end position="51"/>
    </location>
</feature>
<keyword evidence="3" id="KW-1185">Reference proteome</keyword>
<organism evidence="3 4">
    <name type="scientific">Betta splendens</name>
    <name type="common">Siamese fighting fish</name>
    <dbReference type="NCBI Taxonomy" id="158456"/>
    <lineage>
        <taxon>Eukaryota</taxon>
        <taxon>Metazoa</taxon>
        <taxon>Chordata</taxon>
        <taxon>Craniata</taxon>
        <taxon>Vertebrata</taxon>
        <taxon>Euteleostomi</taxon>
        <taxon>Actinopterygii</taxon>
        <taxon>Neopterygii</taxon>
        <taxon>Teleostei</taxon>
        <taxon>Neoteleostei</taxon>
        <taxon>Acanthomorphata</taxon>
        <taxon>Anabantaria</taxon>
        <taxon>Anabantiformes</taxon>
        <taxon>Anabantoidei</taxon>
        <taxon>Osphronemidae</taxon>
        <taxon>Betta</taxon>
    </lineage>
</organism>
<dbReference type="AlphaFoldDB" id="A0A9W2XLD0"/>
<dbReference type="InterPro" id="IPR004827">
    <property type="entry name" value="bZIP"/>
</dbReference>
<sequence>MSDCDFLCTFHQSISKSELLCEGCGGSEDEGKRLQRREKNRVAAQKSRKRQTQRADLLHQTCELLEQRNRKLRSEVPYSLLLKPQHRLHKYLSDITSKAECILITLSLCLWTRWTLCQRSSVCSQKRSEPTSPFVPSCTARSPPPPPAGCSRRTRSPVPSEAGSRCDWVRWAPPAARGRC</sequence>
<name>A0A9W2XLD0_BETSP</name>
<dbReference type="GO" id="GO:0005634">
    <property type="term" value="C:nucleus"/>
    <property type="evidence" value="ECO:0007669"/>
    <property type="project" value="TreeGrafter"/>
</dbReference>
<dbReference type="Proteomes" id="UP000515150">
    <property type="component" value="Chromosome 24"/>
</dbReference>
<dbReference type="PANTHER" id="PTHR23351">
    <property type="entry name" value="FOS TRANSCRIPTION FACTOR-RELATED"/>
    <property type="match status" value="1"/>
</dbReference>
<evidence type="ECO:0000259" key="2">
    <source>
        <dbReference type="PROSITE" id="PS50217"/>
    </source>
</evidence>
<proteinExistence type="predicted"/>